<dbReference type="Proteomes" id="UP001150062">
    <property type="component" value="Unassembled WGS sequence"/>
</dbReference>
<gene>
    <name evidence="2" type="ORF">M0812_02374</name>
    <name evidence="3" type="ORF">M0813_20985</name>
</gene>
<dbReference type="InterPro" id="IPR023231">
    <property type="entry name" value="GSKIP_dom_sf"/>
</dbReference>
<name>A0AAV7Z548_9EUKA</name>
<dbReference type="EMBL" id="JANTQA010000042">
    <property type="protein sequence ID" value="KAJ3435243.1"/>
    <property type="molecule type" value="Genomic_DNA"/>
</dbReference>
<comment type="caution">
    <text evidence="2">The sequence shown here is derived from an EMBL/GenBank/DDBJ whole genome shotgun (WGS) entry which is preliminary data.</text>
</comment>
<evidence type="ECO:0000313" key="2">
    <source>
        <dbReference type="EMBL" id="KAJ3435243.1"/>
    </source>
</evidence>
<evidence type="ECO:0000313" key="3">
    <source>
        <dbReference type="EMBL" id="KAJ6244894.1"/>
    </source>
</evidence>
<dbReference type="Pfam" id="PF05303">
    <property type="entry name" value="GSKIP_dom"/>
    <property type="match status" value="1"/>
</dbReference>
<dbReference type="Gene3D" id="3.30.2280.10">
    <property type="entry name" value="Hypothetical protein (hspc210)"/>
    <property type="match status" value="1"/>
</dbReference>
<evidence type="ECO:0000313" key="4">
    <source>
        <dbReference type="Proteomes" id="UP001146793"/>
    </source>
</evidence>
<dbReference type="AlphaFoldDB" id="A0AAV7Z548"/>
<accession>A0AAV7Z548</accession>
<dbReference type="Proteomes" id="UP001146793">
    <property type="component" value="Unassembled WGS sequence"/>
</dbReference>
<proteinExistence type="predicted"/>
<dbReference type="EMBL" id="JAOAOG010000158">
    <property type="protein sequence ID" value="KAJ6244894.1"/>
    <property type="molecule type" value="Genomic_DNA"/>
</dbReference>
<reference evidence="3" key="1">
    <citation type="submission" date="2022-08" db="EMBL/GenBank/DDBJ databases">
        <title>Novel sulfate-reducing endosymbionts in the free-living metamonad Anaeramoeba.</title>
        <authorList>
            <person name="Jerlstrom-Hultqvist J."/>
            <person name="Cepicka I."/>
            <person name="Gallot-Lavallee L."/>
            <person name="Salas-Leiva D."/>
            <person name="Curtis B.A."/>
            <person name="Zahonova K."/>
            <person name="Pipaliya S."/>
            <person name="Dacks J."/>
            <person name="Roger A.J."/>
        </authorList>
    </citation>
    <scope>NUCLEOTIDE SEQUENCE</scope>
    <source>
        <strain evidence="3">Schooner1</strain>
    </source>
</reference>
<dbReference type="InterPro" id="IPR007967">
    <property type="entry name" value="GSKIP_dom"/>
</dbReference>
<dbReference type="SUPFAM" id="SSF103107">
    <property type="entry name" value="Hypothetical protein c14orf129, hspc210"/>
    <property type="match status" value="1"/>
</dbReference>
<evidence type="ECO:0000259" key="1">
    <source>
        <dbReference type="Pfam" id="PF05303"/>
    </source>
</evidence>
<protein>
    <submittedName>
        <fullName evidence="2">Gsk3b-interacting protein</fullName>
    </submittedName>
</protein>
<keyword evidence="5" id="KW-1185">Reference proteome</keyword>
<reference evidence="2" key="2">
    <citation type="submission" date="2022-08" db="EMBL/GenBank/DDBJ databases">
        <title>Novel sulphate-reducing endosymbionts in the free-living metamonad Anaeramoeba.</title>
        <authorList>
            <person name="Jerlstrom-Hultqvist J."/>
            <person name="Cepicka I."/>
            <person name="Gallot-Lavallee L."/>
            <person name="Salas-Leiva D."/>
            <person name="Curtis B.A."/>
            <person name="Zahonova K."/>
            <person name="Pipaliya S."/>
            <person name="Dacks J."/>
            <person name="Roger A.J."/>
        </authorList>
    </citation>
    <scope>NUCLEOTIDE SEQUENCE</scope>
    <source>
        <strain evidence="2">Busselton2</strain>
    </source>
</reference>
<sequence length="111" mass="12636">MFSNLEQEAKDVCNNICDVVHNASYIINGKDEAIFQIETDLTETLKIKLSSQGFELLQKINNNKSAILQNVPLYESIDAILSENSEIYKKNFEKQLTKQLLGLNNQTENLN</sequence>
<feature type="domain" description="GSKIP" evidence="1">
    <location>
        <begin position="6"/>
        <end position="101"/>
    </location>
</feature>
<organism evidence="2 4">
    <name type="scientific">Anaeramoeba flamelloides</name>
    <dbReference type="NCBI Taxonomy" id="1746091"/>
    <lineage>
        <taxon>Eukaryota</taxon>
        <taxon>Metamonada</taxon>
        <taxon>Anaeramoebidae</taxon>
        <taxon>Anaeramoeba</taxon>
    </lineage>
</organism>
<evidence type="ECO:0000313" key="5">
    <source>
        <dbReference type="Proteomes" id="UP001150062"/>
    </source>
</evidence>